<protein>
    <submittedName>
        <fullName evidence="7">MBL fold metallo-hydrolase</fullName>
    </submittedName>
</protein>
<evidence type="ECO:0000256" key="1">
    <source>
        <dbReference type="ARBA" id="ARBA00007749"/>
    </source>
</evidence>
<accession>A0A4R9JJK6</accession>
<dbReference type="Gene3D" id="3.60.15.10">
    <property type="entry name" value="Ribonuclease Z/Hydroxyacylglutathione hydrolase-like"/>
    <property type="match status" value="1"/>
</dbReference>
<dbReference type="RefSeq" id="WP_135575716.1">
    <property type="nucleotide sequence ID" value="NZ_RQGA01000003.1"/>
</dbReference>
<comment type="similarity">
    <text evidence="1">Belongs to the metallo-beta-lactamase superfamily.</text>
</comment>
<comment type="caution">
    <text evidence="7">The sequence shown here is derived from an EMBL/GenBank/DDBJ whole genome shotgun (WGS) entry which is preliminary data.</text>
</comment>
<keyword evidence="2" id="KW-0479">Metal-binding</keyword>
<keyword evidence="5" id="KW-0472">Membrane</keyword>
<dbReference type="CDD" id="cd07730">
    <property type="entry name" value="metallo-hydrolase-like_MBL-fold"/>
    <property type="match status" value="1"/>
</dbReference>
<keyword evidence="8" id="KW-1185">Reference proteome</keyword>
<dbReference type="InterPro" id="IPR036866">
    <property type="entry name" value="RibonucZ/Hydroxyglut_hydro"/>
</dbReference>
<feature type="transmembrane region" description="Helical" evidence="5">
    <location>
        <begin position="7"/>
        <end position="27"/>
    </location>
</feature>
<dbReference type="GO" id="GO:0016787">
    <property type="term" value="F:hydrolase activity"/>
    <property type="evidence" value="ECO:0007669"/>
    <property type="project" value="UniProtKB-KW"/>
</dbReference>
<evidence type="ECO:0000256" key="4">
    <source>
        <dbReference type="ARBA" id="ARBA00022833"/>
    </source>
</evidence>
<dbReference type="SUPFAM" id="SSF56281">
    <property type="entry name" value="Metallo-hydrolase/oxidoreductase"/>
    <property type="match status" value="1"/>
</dbReference>
<dbReference type="AlphaFoldDB" id="A0A4R9JJK6"/>
<feature type="domain" description="Metallo-beta-lactamase" evidence="6">
    <location>
        <begin position="86"/>
        <end position="305"/>
    </location>
</feature>
<sequence length="323" mass="36452">MKLSKKTLIRINLTLVPIVLFLVYFLGYPNESIPSVTLESKETTSLIPKPKGKSPLVFSILKTGEAKTLEAFVIEGGSVLKVVTVAHSGFYIQHPKGNFLFDTGLGIKIKEQFQMFPFYLKLLMEYQLIQTAKEQLELNGVNPSSIQDVFFSHLHWDHASGLKDFPSAKIHSLPEELNHPKIESGYIVSQFDGDSVNWKHLQFQDKPYASYAKSLDWYGDGTAVFVPMKGHSEGSVGLFLHTENGQTYFLTGDVVWRREGFLEKKHKPRGARWIVDFDTAGLGEEISRVHNLLLKNPELQIIPAHDHDVQSPLGFYPQVLGKK</sequence>
<evidence type="ECO:0000256" key="2">
    <source>
        <dbReference type="ARBA" id="ARBA00022723"/>
    </source>
</evidence>
<keyword evidence="3 7" id="KW-0378">Hydrolase</keyword>
<reference evidence="7" key="1">
    <citation type="journal article" date="2019" name="PLoS Negl. Trop. Dis.">
        <title>Revisiting the worldwide diversity of Leptospira species in the environment.</title>
        <authorList>
            <person name="Vincent A.T."/>
            <person name="Schiettekatte O."/>
            <person name="Bourhy P."/>
            <person name="Veyrier F.J."/>
            <person name="Picardeau M."/>
        </authorList>
    </citation>
    <scope>NUCLEOTIDE SEQUENCE [LARGE SCALE GENOMIC DNA]</scope>
    <source>
        <strain evidence="7">201702692</strain>
    </source>
</reference>
<dbReference type="GO" id="GO:0046872">
    <property type="term" value="F:metal ion binding"/>
    <property type="evidence" value="ECO:0007669"/>
    <property type="project" value="UniProtKB-KW"/>
</dbReference>
<dbReference type="InterPro" id="IPR001279">
    <property type="entry name" value="Metallo-B-lactamas"/>
</dbReference>
<keyword evidence="5" id="KW-0812">Transmembrane</keyword>
<dbReference type="OrthoDB" id="333278at2"/>
<dbReference type="PANTHER" id="PTHR42978">
    <property type="entry name" value="QUORUM-QUENCHING LACTONASE YTNP-RELATED-RELATED"/>
    <property type="match status" value="1"/>
</dbReference>
<keyword evidence="4" id="KW-0862">Zinc</keyword>
<evidence type="ECO:0000313" key="7">
    <source>
        <dbReference type="EMBL" id="TGL44204.1"/>
    </source>
</evidence>
<proteinExistence type="inferred from homology"/>
<evidence type="ECO:0000256" key="5">
    <source>
        <dbReference type="SAM" id="Phobius"/>
    </source>
</evidence>
<dbReference type="PANTHER" id="PTHR42978:SF3">
    <property type="entry name" value="BLR3078 PROTEIN"/>
    <property type="match status" value="1"/>
</dbReference>
<dbReference type="InterPro" id="IPR051013">
    <property type="entry name" value="MBL_superfamily_lactonases"/>
</dbReference>
<gene>
    <name evidence="7" type="ORF">EHQ49_01595</name>
</gene>
<keyword evidence="5" id="KW-1133">Transmembrane helix</keyword>
<evidence type="ECO:0000259" key="6">
    <source>
        <dbReference type="SMART" id="SM00849"/>
    </source>
</evidence>
<dbReference type="EMBL" id="RQGA01000003">
    <property type="protein sequence ID" value="TGL44204.1"/>
    <property type="molecule type" value="Genomic_DNA"/>
</dbReference>
<dbReference type="Proteomes" id="UP000298125">
    <property type="component" value="Unassembled WGS sequence"/>
</dbReference>
<dbReference type="Pfam" id="PF00753">
    <property type="entry name" value="Lactamase_B"/>
    <property type="match status" value="1"/>
</dbReference>
<evidence type="ECO:0000256" key="3">
    <source>
        <dbReference type="ARBA" id="ARBA00022801"/>
    </source>
</evidence>
<organism evidence="7 8">
    <name type="scientific">Leptospira perdikensis</name>
    <dbReference type="NCBI Taxonomy" id="2484948"/>
    <lineage>
        <taxon>Bacteria</taxon>
        <taxon>Pseudomonadati</taxon>
        <taxon>Spirochaetota</taxon>
        <taxon>Spirochaetia</taxon>
        <taxon>Leptospirales</taxon>
        <taxon>Leptospiraceae</taxon>
        <taxon>Leptospira</taxon>
    </lineage>
</organism>
<name>A0A4R9JJK6_9LEPT</name>
<dbReference type="SMART" id="SM00849">
    <property type="entry name" value="Lactamase_B"/>
    <property type="match status" value="1"/>
</dbReference>
<evidence type="ECO:0000313" key="8">
    <source>
        <dbReference type="Proteomes" id="UP000298125"/>
    </source>
</evidence>